<name>A0A1H5PTA2_9ACTN</name>
<dbReference type="RefSeq" id="WP_069112542.1">
    <property type="nucleotide sequence ID" value="NZ_FNUC01000004.1"/>
</dbReference>
<proteinExistence type="predicted"/>
<organism evidence="1 2">
    <name type="scientific">Jiangella alba</name>
    <dbReference type="NCBI Taxonomy" id="561176"/>
    <lineage>
        <taxon>Bacteria</taxon>
        <taxon>Bacillati</taxon>
        <taxon>Actinomycetota</taxon>
        <taxon>Actinomycetes</taxon>
        <taxon>Jiangellales</taxon>
        <taxon>Jiangellaceae</taxon>
        <taxon>Jiangella</taxon>
    </lineage>
</organism>
<reference evidence="2" key="1">
    <citation type="submission" date="2016-10" db="EMBL/GenBank/DDBJ databases">
        <authorList>
            <person name="Varghese N."/>
            <person name="Submissions S."/>
        </authorList>
    </citation>
    <scope>NUCLEOTIDE SEQUENCE [LARGE SCALE GENOMIC DNA]</scope>
    <source>
        <strain evidence="2">DSM 45237</strain>
    </source>
</reference>
<evidence type="ECO:0000313" key="1">
    <source>
        <dbReference type="EMBL" id="SEF17090.1"/>
    </source>
</evidence>
<dbReference type="OrthoDB" id="3512717at2"/>
<keyword evidence="2" id="KW-1185">Reference proteome</keyword>
<protein>
    <recommendedName>
        <fullName evidence="3">Homeodomain-like domain-containing protein</fullName>
    </recommendedName>
</protein>
<dbReference type="STRING" id="561176.SAMN04488561_5694"/>
<dbReference type="EMBL" id="FNUC01000004">
    <property type="protein sequence ID" value="SEF17090.1"/>
    <property type="molecule type" value="Genomic_DNA"/>
</dbReference>
<gene>
    <name evidence="1" type="ORF">SAMN04488561_5694</name>
</gene>
<dbReference type="AlphaFoldDB" id="A0A1H5PTA2"/>
<sequence length="289" mass="32148">MTIERLVDDTELAARVHAMRADGKTYVEIKSELGIGASTISRILGVYGKGRARPRVTDVLRGRARALRTDGRSVPEIAAELGLARSTAWLVTKDIPWTLTEDRAEARAEASRAGWRHRKAQTAAERERITRTIASTFGELTDRELLIAGAVAYWAEGAKSKPWNPVEDLSFINSDPDMIRLHLEWLAVLGVDPKRLRFRLSIHESADVAAATAYWADVVGVSSERFARATLKKHNPKTVRKNVNEGYRGCLVVRVSKGAPEYRIMNGWWSAVAGAVRSRRYRSGVRAAM</sequence>
<dbReference type="Proteomes" id="UP000181980">
    <property type="component" value="Unassembled WGS sequence"/>
</dbReference>
<evidence type="ECO:0008006" key="3">
    <source>
        <dbReference type="Google" id="ProtNLM"/>
    </source>
</evidence>
<evidence type="ECO:0000313" key="2">
    <source>
        <dbReference type="Proteomes" id="UP000181980"/>
    </source>
</evidence>
<accession>A0A1H5PTA2</accession>